<dbReference type="AlphaFoldDB" id="A0A382W9U6"/>
<protein>
    <recommendedName>
        <fullName evidence="1">Phospholipase/carboxylesterase/thioesterase domain-containing protein</fullName>
    </recommendedName>
</protein>
<accession>A0A382W9U6</accession>
<name>A0A382W9U6_9ZZZZ</name>
<sequence>MAEIETPLVIESERGNISCVWQAAEIDKPQTAVLFIGGADGGFTGPSDIYEILSKLFIPLQIGVLRVDYRIHQFPNDVEQGVYDTQQAAKWLISRGYEKILIVGHSFGGAVAIEAAAQNTNIRGVIGLASQTAGAMNIASLVDTPVLLIHGDSDTRLPVTCSIMLYEMTSTPCQLAILEGGTHSLRQVSES</sequence>
<dbReference type="InterPro" id="IPR003140">
    <property type="entry name" value="PLipase/COase/thioEstase"/>
</dbReference>
<dbReference type="PANTHER" id="PTHR12277:SF81">
    <property type="entry name" value="PROTEIN ABHD13"/>
    <property type="match status" value="1"/>
</dbReference>
<organism evidence="2">
    <name type="scientific">marine metagenome</name>
    <dbReference type="NCBI Taxonomy" id="408172"/>
    <lineage>
        <taxon>unclassified sequences</taxon>
        <taxon>metagenomes</taxon>
        <taxon>ecological metagenomes</taxon>
    </lineage>
</organism>
<dbReference type="Gene3D" id="3.40.50.1820">
    <property type="entry name" value="alpha/beta hydrolase"/>
    <property type="match status" value="1"/>
</dbReference>
<dbReference type="Pfam" id="PF02230">
    <property type="entry name" value="Abhydrolase_2"/>
    <property type="match status" value="1"/>
</dbReference>
<reference evidence="2" key="1">
    <citation type="submission" date="2018-05" db="EMBL/GenBank/DDBJ databases">
        <authorList>
            <person name="Lanie J.A."/>
            <person name="Ng W.-L."/>
            <person name="Kazmierczak K.M."/>
            <person name="Andrzejewski T.M."/>
            <person name="Davidsen T.M."/>
            <person name="Wayne K.J."/>
            <person name="Tettelin H."/>
            <person name="Glass J.I."/>
            <person name="Rusch D."/>
            <person name="Podicherti R."/>
            <person name="Tsui H.-C.T."/>
            <person name="Winkler M.E."/>
        </authorList>
    </citation>
    <scope>NUCLEOTIDE SEQUENCE</scope>
</reference>
<dbReference type="InterPro" id="IPR029058">
    <property type="entry name" value="AB_hydrolase_fold"/>
</dbReference>
<proteinExistence type="predicted"/>
<dbReference type="SUPFAM" id="SSF53474">
    <property type="entry name" value="alpha/beta-Hydrolases"/>
    <property type="match status" value="1"/>
</dbReference>
<gene>
    <name evidence="2" type="ORF">METZ01_LOCUS407969</name>
</gene>
<evidence type="ECO:0000313" key="2">
    <source>
        <dbReference type="EMBL" id="SVD55115.1"/>
    </source>
</evidence>
<evidence type="ECO:0000259" key="1">
    <source>
        <dbReference type="Pfam" id="PF02230"/>
    </source>
</evidence>
<dbReference type="EMBL" id="UINC01157884">
    <property type="protein sequence ID" value="SVD55115.1"/>
    <property type="molecule type" value="Genomic_DNA"/>
</dbReference>
<feature type="non-terminal residue" evidence="2">
    <location>
        <position position="191"/>
    </location>
</feature>
<dbReference type="GO" id="GO:0016787">
    <property type="term" value="F:hydrolase activity"/>
    <property type="evidence" value="ECO:0007669"/>
    <property type="project" value="InterPro"/>
</dbReference>
<dbReference type="PANTHER" id="PTHR12277">
    <property type="entry name" value="ALPHA/BETA HYDROLASE DOMAIN-CONTAINING PROTEIN"/>
    <property type="match status" value="1"/>
</dbReference>
<feature type="domain" description="Phospholipase/carboxylesterase/thioesterase" evidence="1">
    <location>
        <begin position="89"/>
        <end position="187"/>
    </location>
</feature>